<dbReference type="EMBL" id="KB312450">
    <property type="protein sequence ID" value="ELT87216.1"/>
    <property type="molecule type" value="Genomic_DNA"/>
</dbReference>
<evidence type="ECO:0000313" key="5">
    <source>
        <dbReference type="Proteomes" id="UP000014760"/>
    </source>
</evidence>
<organism evidence="3">
    <name type="scientific">Capitella teleta</name>
    <name type="common">Polychaete worm</name>
    <dbReference type="NCBI Taxonomy" id="283909"/>
    <lineage>
        <taxon>Eukaryota</taxon>
        <taxon>Metazoa</taxon>
        <taxon>Spiralia</taxon>
        <taxon>Lophotrochozoa</taxon>
        <taxon>Annelida</taxon>
        <taxon>Polychaeta</taxon>
        <taxon>Sedentaria</taxon>
        <taxon>Scolecida</taxon>
        <taxon>Capitellidae</taxon>
        <taxon>Capitella</taxon>
    </lineage>
</organism>
<dbReference type="STRING" id="283909.R7T3L7"/>
<dbReference type="InterPro" id="IPR006212">
    <property type="entry name" value="Furin_repeat"/>
</dbReference>
<dbReference type="InterPro" id="IPR009030">
    <property type="entry name" value="Growth_fac_rcpt_cys_sf"/>
</dbReference>
<feature type="transmembrane region" description="Helical" evidence="2">
    <location>
        <begin position="342"/>
        <end position="364"/>
    </location>
</feature>
<reference evidence="3 5" key="2">
    <citation type="journal article" date="2013" name="Nature">
        <title>Insights into bilaterian evolution from three spiralian genomes.</title>
        <authorList>
            <person name="Simakov O."/>
            <person name="Marletaz F."/>
            <person name="Cho S.J."/>
            <person name="Edsinger-Gonzales E."/>
            <person name="Havlak P."/>
            <person name="Hellsten U."/>
            <person name="Kuo D.H."/>
            <person name="Larsson T."/>
            <person name="Lv J."/>
            <person name="Arendt D."/>
            <person name="Savage R."/>
            <person name="Osoegawa K."/>
            <person name="de Jong P."/>
            <person name="Grimwood J."/>
            <person name="Chapman J.A."/>
            <person name="Shapiro H."/>
            <person name="Aerts A."/>
            <person name="Otillar R.P."/>
            <person name="Terry A.Y."/>
            <person name="Boore J.L."/>
            <person name="Grigoriev I.V."/>
            <person name="Lindberg D.R."/>
            <person name="Seaver E.C."/>
            <person name="Weisblat D.A."/>
            <person name="Putnam N.H."/>
            <person name="Rokhsar D.S."/>
        </authorList>
    </citation>
    <scope>NUCLEOTIDE SEQUENCE</scope>
    <source>
        <strain evidence="3 5">I ESC-2004</strain>
    </source>
</reference>
<keyword evidence="5" id="KW-1185">Reference proteome</keyword>
<dbReference type="Proteomes" id="UP000014760">
    <property type="component" value="Unassembled WGS sequence"/>
</dbReference>
<feature type="region of interest" description="Disordered" evidence="1">
    <location>
        <begin position="385"/>
        <end position="418"/>
    </location>
</feature>
<dbReference type="OrthoDB" id="300641at2759"/>
<keyword evidence="2" id="KW-1133">Transmembrane helix</keyword>
<keyword evidence="2" id="KW-0812">Transmembrane</keyword>
<sequence length="418" mass="45697">MPNECVECYSPFVLTTLGTCEESCRHGTFESGSSCEHCDDRCETCRGPSLADCLSCRQQRVFHQGACLDRCPDGFYAEGATCAPCYSTCATCMTGRACQSCRADLFLTSHGDCLPHCRQHEFTRGDQCLDCHSTCASCHGPNATQCLGCHGNTYLHQGRCLATCPDAFFTLGNQCHPCELPCVNCVAVGAENCLTCVDGYSYEDGVCIRTPNKADCLANEFYREDTKTCESCDSSCETCSGEGSHHCLSCPSSALYHPSRHQCLRCCPTQSVTNLVYLECCLCDELQEIAGTCLEIRLLQQPPTSTSPPTTTSSLSSNVVTDHRVTDHGAVNSRAASAWKGVVTIVVLLCLLSTVVFFVVFGLLQAKAHDRLCWRHMRYEPVPMHYQNGKSTRPGKVVSLTSYEDDDEEEDEDVFSAA</sequence>
<accession>R7T3L7</accession>
<dbReference type="Gene3D" id="2.10.220.10">
    <property type="entry name" value="Hormone Receptor, Insulin-like Growth Factor Receptor 1, Chain A, domain 2"/>
    <property type="match status" value="3"/>
</dbReference>
<evidence type="ECO:0000256" key="1">
    <source>
        <dbReference type="SAM" id="MobiDB-lite"/>
    </source>
</evidence>
<reference evidence="5" key="1">
    <citation type="submission" date="2012-12" db="EMBL/GenBank/DDBJ databases">
        <authorList>
            <person name="Hellsten U."/>
            <person name="Grimwood J."/>
            <person name="Chapman J.A."/>
            <person name="Shapiro H."/>
            <person name="Aerts A."/>
            <person name="Otillar R.P."/>
            <person name="Terry A.Y."/>
            <person name="Boore J.L."/>
            <person name="Simakov O."/>
            <person name="Marletaz F."/>
            <person name="Cho S.-J."/>
            <person name="Edsinger-Gonzales E."/>
            <person name="Havlak P."/>
            <person name="Kuo D.-H."/>
            <person name="Larsson T."/>
            <person name="Lv J."/>
            <person name="Arendt D."/>
            <person name="Savage R."/>
            <person name="Osoegawa K."/>
            <person name="de Jong P."/>
            <person name="Lindberg D.R."/>
            <person name="Seaver E.C."/>
            <person name="Weisblat D.A."/>
            <person name="Putnam N.H."/>
            <person name="Grigoriev I.V."/>
            <person name="Rokhsar D.S."/>
        </authorList>
    </citation>
    <scope>NUCLEOTIDE SEQUENCE</scope>
    <source>
        <strain evidence="5">I ESC-2004</strain>
    </source>
</reference>
<dbReference type="EnsemblMetazoa" id="CapteT221897">
    <property type="protein sequence ID" value="CapteP221897"/>
    <property type="gene ID" value="CapteG221897"/>
</dbReference>
<keyword evidence="2" id="KW-0472">Membrane</keyword>
<evidence type="ECO:0000313" key="3">
    <source>
        <dbReference type="EMBL" id="ELT87216.1"/>
    </source>
</evidence>
<dbReference type="SMART" id="SM00261">
    <property type="entry name" value="FU"/>
    <property type="match status" value="5"/>
</dbReference>
<gene>
    <name evidence="3" type="ORF">CAPTEDRAFT_221897</name>
</gene>
<dbReference type="OMA" id="SGGCINA"/>
<evidence type="ECO:0000313" key="4">
    <source>
        <dbReference type="EnsemblMetazoa" id="CapteP221897"/>
    </source>
</evidence>
<protein>
    <recommendedName>
        <fullName evidence="6">Furin-like cysteine-rich domain-containing protein</fullName>
    </recommendedName>
</protein>
<dbReference type="CDD" id="cd00064">
    <property type="entry name" value="FU"/>
    <property type="match status" value="3"/>
</dbReference>
<dbReference type="EMBL" id="AMQN01003671">
    <property type="status" value="NOT_ANNOTATED_CDS"/>
    <property type="molecule type" value="Genomic_DNA"/>
</dbReference>
<reference evidence="4" key="3">
    <citation type="submission" date="2015-06" db="UniProtKB">
        <authorList>
            <consortium name="EnsemblMetazoa"/>
        </authorList>
    </citation>
    <scope>IDENTIFICATION</scope>
</reference>
<dbReference type="PANTHER" id="PTHR15332:SF175">
    <property type="entry name" value="PROPROTEIN CONVERTASE SUBTILISIN_KEXIN TYPE 5-LIKE"/>
    <property type="match status" value="1"/>
</dbReference>
<name>R7T3L7_CAPTE</name>
<dbReference type="AlphaFoldDB" id="R7T3L7"/>
<evidence type="ECO:0008006" key="6">
    <source>
        <dbReference type="Google" id="ProtNLM"/>
    </source>
</evidence>
<dbReference type="HOGENOM" id="CLU_663838_0_0_1"/>
<proteinExistence type="predicted"/>
<feature type="compositionally biased region" description="Acidic residues" evidence="1">
    <location>
        <begin position="403"/>
        <end position="418"/>
    </location>
</feature>
<evidence type="ECO:0000256" key="2">
    <source>
        <dbReference type="SAM" id="Phobius"/>
    </source>
</evidence>
<dbReference type="SUPFAM" id="SSF57184">
    <property type="entry name" value="Growth factor receptor domain"/>
    <property type="match status" value="2"/>
</dbReference>
<dbReference type="PANTHER" id="PTHR15332">
    <property type="entry name" value="PROPROTEIN CONVERTASE SUBTILISIN_KEXIN TYPE 5-LIKE"/>
    <property type="match status" value="1"/>
</dbReference>